<comment type="caution">
    <text evidence="1">The sequence shown here is derived from an EMBL/GenBank/DDBJ whole genome shotgun (WGS) entry which is preliminary data.</text>
</comment>
<accession>A0ABT9CYP5</accession>
<dbReference type="RefSeq" id="WP_304575526.1">
    <property type="nucleotide sequence ID" value="NZ_JAUQOO010000016.1"/>
</dbReference>
<gene>
    <name evidence="1" type="ORF">Q6A51_19715</name>
</gene>
<evidence type="ECO:0000313" key="1">
    <source>
        <dbReference type="EMBL" id="MDO7929015.1"/>
    </source>
</evidence>
<evidence type="ECO:0000313" key="2">
    <source>
        <dbReference type="Proteomes" id="UP001223016"/>
    </source>
</evidence>
<proteinExistence type="predicted"/>
<protein>
    <submittedName>
        <fullName evidence="1">Uncharacterized protein</fullName>
    </submittedName>
</protein>
<dbReference type="Proteomes" id="UP001223016">
    <property type="component" value="Unassembled WGS sequence"/>
</dbReference>
<organism evidence="1 2">
    <name type="scientific">Pseudomonas serbiensis</name>
    <dbReference type="NCBI Taxonomy" id="3064350"/>
    <lineage>
        <taxon>Bacteria</taxon>
        <taxon>Pseudomonadati</taxon>
        <taxon>Pseudomonadota</taxon>
        <taxon>Gammaproteobacteria</taxon>
        <taxon>Pseudomonadales</taxon>
        <taxon>Pseudomonadaceae</taxon>
        <taxon>Pseudomonas</taxon>
    </lineage>
</organism>
<reference evidence="1 2" key="1">
    <citation type="submission" date="2023-07" db="EMBL/GenBank/DDBJ databases">
        <title>Identification of four novel Pseudomonas species associated with bacterial leaf spot of cucurbits.</title>
        <authorList>
            <person name="Fullem K.R."/>
        </authorList>
    </citation>
    <scope>NUCLEOTIDE SEQUENCE [LARGE SCALE GENOMIC DNA]</scope>
    <source>
        <strain evidence="1 2">KFB 138</strain>
    </source>
</reference>
<sequence>MSSLKRSLLLFCCCFLLVVLLLPETSQSYEGRCDVARMKFSVSSATCDILQSTSSSVVTFGVNTDDMSIVSPGKAQGNQVIVRIRRVEIPVARSQVGLRGFEPVSINKGRSKYEVRGRVIYTFVDKGSEVVYVTRGLSTYEGNRILSGGAELLYQFDIARDDFEALNEKLLKLLESIGIR</sequence>
<keyword evidence="2" id="KW-1185">Reference proteome</keyword>
<dbReference type="EMBL" id="JAUQOO010000016">
    <property type="protein sequence ID" value="MDO7929015.1"/>
    <property type="molecule type" value="Genomic_DNA"/>
</dbReference>
<name>A0ABT9CYP5_9PSED</name>